<dbReference type="SUPFAM" id="SSF51306">
    <property type="entry name" value="LexA/Signal peptidase"/>
    <property type="match status" value="1"/>
</dbReference>
<accession>A0A1G6A329</accession>
<evidence type="ECO:0000259" key="5">
    <source>
        <dbReference type="Pfam" id="PF07022"/>
    </source>
</evidence>
<keyword evidence="2" id="KW-0238">DNA-binding</keyword>
<dbReference type="InterPro" id="IPR010744">
    <property type="entry name" value="Phage_CI_N"/>
</dbReference>
<keyword evidence="3" id="KW-0804">Transcription</keyword>
<gene>
    <name evidence="6" type="ORF">SAMN05660653_00114</name>
</gene>
<dbReference type="CDD" id="cd06529">
    <property type="entry name" value="S24_LexA-like"/>
    <property type="match status" value="1"/>
</dbReference>
<dbReference type="PANTHER" id="PTHR40661">
    <property type="match status" value="1"/>
</dbReference>
<dbReference type="Proteomes" id="UP000198771">
    <property type="component" value="Unassembled WGS sequence"/>
</dbReference>
<dbReference type="Pfam" id="PF00717">
    <property type="entry name" value="Peptidase_S24"/>
    <property type="match status" value="1"/>
</dbReference>
<evidence type="ECO:0000256" key="3">
    <source>
        <dbReference type="ARBA" id="ARBA00023163"/>
    </source>
</evidence>
<evidence type="ECO:0000256" key="2">
    <source>
        <dbReference type="ARBA" id="ARBA00023125"/>
    </source>
</evidence>
<evidence type="ECO:0000313" key="7">
    <source>
        <dbReference type="Proteomes" id="UP000198771"/>
    </source>
</evidence>
<dbReference type="EMBL" id="FMXO01000001">
    <property type="protein sequence ID" value="SDB02851.1"/>
    <property type="molecule type" value="Genomic_DNA"/>
</dbReference>
<dbReference type="Gene3D" id="2.10.109.10">
    <property type="entry name" value="Umud Fragment, subunit A"/>
    <property type="match status" value="1"/>
</dbReference>
<dbReference type="InterPro" id="IPR015927">
    <property type="entry name" value="Peptidase_S24_S26A/B/C"/>
</dbReference>
<evidence type="ECO:0000259" key="4">
    <source>
        <dbReference type="Pfam" id="PF00717"/>
    </source>
</evidence>
<proteinExistence type="predicted"/>
<protein>
    <submittedName>
        <fullName evidence="6">Phage repressor protein C, contains Cro/C1-type HTH and peptisase s24 domains</fullName>
    </submittedName>
</protein>
<dbReference type="Gene3D" id="1.10.260.40">
    <property type="entry name" value="lambda repressor-like DNA-binding domains"/>
    <property type="match status" value="1"/>
</dbReference>
<dbReference type="RefSeq" id="WP_092116158.1">
    <property type="nucleotide sequence ID" value="NZ_FMXO01000001.1"/>
</dbReference>
<feature type="domain" description="Bacteriophage CI repressor N-terminal" evidence="5">
    <location>
        <begin position="6"/>
        <end position="67"/>
    </location>
</feature>
<dbReference type="AlphaFoldDB" id="A0A1G6A329"/>
<sequence length="209" mass="22983">MNFDDFFHRLSRVTDISSQKELATLLGVDPSAITMAKKRGVPKNWALIVATMFGLNPEWLKTGTGPIRPLNRDRTLFIPKVSARASAGAGSLETMDNVVGEIPFDRGWISMKGNPNRMVAMDVVGDSMSPELEAGDTILVDQSRSEVQSNAVYVIGLQDAVLVKRIQAHPGLVILYSANPRYAPVTLQGDEIETLRIIGRVLWSSREYA</sequence>
<reference evidence="6 7" key="1">
    <citation type="submission" date="2016-10" db="EMBL/GenBank/DDBJ databases">
        <authorList>
            <person name="de Groot N.N."/>
        </authorList>
    </citation>
    <scope>NUCLEOTIDE SEQUENCE [LARGE SCALE GENOMIC DNA]</scope>
    <source>
        <strain evidence="6 7">ASO4-2</strain>
    </source>
</reference>
<evidence type="ECO:0000313" key="6">
    <source>
        <dbReference type="EMBL" id="SDB02851.1"/>
    </source>
</evidence>
<keyword evidence="1" id="KW-0805">Transcription regulation</keyword>
<dbReference type="InterPro" id="IPR036286">
    <property type="entry name" value="LexA/Signal_pep-like_sf"/>
</dbReference>
<evidence type="ECO:0000256" key="1">
    <source>
        <dbReference type="ARBA" id="ARBA00023015"/>
    </source>
</evidence>
<dbReference type="STRING" id="617002.SAMN05660653_00114"/>
<organism evidence="6 7">
    <name type="scientific">Desulfonatronum thiosulfatophilum</name>
    <dbReference type="NCBI Taxonomy" id="617002"/>
    <lineage>
        <taxon>Bacteria</taxon>
        <taxon>Pseudomonadati</taxon>
        <taxon>Thermodesulfobacteriota</taxon>
        <taxon>Desulfovibrionia</taxon>
        <taxon>Desulfovibrionales</taxon>
        <taxon>Desulfonatronaceae</taxon>
        <taxon>Desulfonatronum</taxon>
    </lineage>
</organism>
<dbReference type="PANTHER" id="PTHR40661:SF3">
    <property type="entry name" value="FELS-1 PROPHAGE TRANSCRIPTIONAL REGULATOR"/>
    <property type="match status" value="1"/>
</dbReference>
<dbReference type="GO" id="GO:0045892">
    <property type="term" value="P:negative regulation of DNA-templated transcription"/>
    <property type="evidence" value="ECO:0007669"/>
    <property type="project" value="InterPro"/>
</dbReference>
<dbReference type="InterPro" id="IPR010982">
    <property type="entry name" value="Lambda_DNA-bd_dom_sf"/>
</dbReference>
<dbReference type="OrthoDB" id="5363392at2"/>
<dbReference type="GO" id="GO:0003677">
    <property type="term" value="F:DNA binding"/>
    <property type="evidence" value="ECO:0007669"/>
    <property type="project" value="UniProtKB-KW"/>
</dbReference>
<feature type="domain" description="Peptidase S24/S26A/S26B/S26C" evidence="4">
    <location>
        <begin position="83"/>
        <end position="201"/>
    </location>
</feature>
<keyword evidence="7" id="KW-1185">Reference proteome</keyword>
<name>A0A1G6A329_9BACT</name>
<dbReference type="InterPro" id="IPR039418">
    <property type="entry name" value="LexA-like"/>
</dbReference>
<dbReference type="Pfam" id="PF07022">
    <property type="entry name" value="Phage_CI_repr"/>
    <property type="match status" value="1"/>
</dbReference>